<protein>
    <submittedName>
        <fullName evidence="3">Uncharacterized protein</fullName>
    </submittedName>
</protein>
<dbReference type="RefSeq" id="WP_187018138.1">
    <property type="nucleotide sequence ID" value="NZ_JACRUK010000016.1"/>
</dbReference>
<name>A0A923MY58_9FLAO</name>
<sequence length="99" mass="10487">MKKSHFVITVMFAVSLSAAAQETPSSSSQSVQANINTSRSNIKQQLTTNPSSGSQSAEANINTSRSNKKQQIASNPGSQPSPEPAEANINKSRANIKNQ</sequence>
<gene>
    <name evidence="3" type="ORF">H8R25_08500</name>
</gene>
<evidence type="ECO:0000256" key="1">
    <source>
        <dbReference type="SAM" id="MobiDB-lite"/>
    </source>
</evidence>
<feature type="region of interest" description="Disordered" evidence="1">
    <location>
        <begin position="21"/>
        <end position="99"/>
    </location>
</feature>
<organism evidence="3 4">
    <name type="scientific">Flavobacterium muglaense</name>
    <dbReference type="NCBI Taxonomy" id="2764716"/>
    <lineage>
        <taxon>Bacteria</taxon>
        <taxon>Pseudomonadati</taxon>
        <taxon>Bacteroidota</taxon>
        <taxon>Flavobacteriia</taxon>
        <taxon>Flavobacteriales</taxon>
        <taxon>Flavobacteriaceae</taxon>
        <taxon>Flavobacterium</taxon>
    </lineage>
</organism>
<dbReference type="Proteomes" id="UP000641454">
    <property type="component" value="Unassembled WGS sequence"/>
</dbReference>
<evidence type="ECO:0000256" key="2">
    <source>
        <dbReference type="SAM" id="SignalP"/>
    </source>
</evidence>
<accession>A0A923MY58</accession>
<keyword evidence="2" id="KW-0732">Signal</keyword>
<dbReference type="AlphaFoldDB" id="A0A923MY58"/>
<feature type="signal peptide" evidence="2">
    <location>
        <begin position="1"/>
        <end position="20"/>
    </location>
</feature>
<comment type="caution">
    <text evidence="3">The sequence shown here is derived from an EMBL/GenBank/DDBJ whole genome shotgun (WGS) entry which is preliminary data.</text>
</comment>
<dbReference type="EMBL" id="JACRUL010000016">
    <property type="protein sequence ID" value="MBC5844473.1"/>
    <property type="molecule type" value="Genomic_DNA"/>
</dbReference>
<feature type="chain" id="PRO_5037978142" evidence="2">
    <location>
        <begin position="21"/>
        <end position="99"/>
    </location>
</feature>
<proteinExistence type="predicted"/>
<feature type="compositionally biased region" description="Polar residues" evidence="1">
    <location>
        <begin position="21"/>
        <end position="80"/>
    </location>
</feature>
<evidence type="ECO:0000313" key="3">
    <source>
        <dbReference type="EMBL" id="MBC5844473.1"/>
    </source>
</evidence>
<reference evidence="3 4" key="1">
    <citation type="submission" date="2020-08" db="EMBL/GenBank/DDBJ databases">
        <title>Description of novel Flavobacterium F-392 isolate.</title>
        <authorList>
            <person name="Saticioglu I.B."/>
            <person name="Duman M."/>
            <person name="Altun S."/>
        </authorList>
    </citation>
    <scope>NUCLEOTIDE SEQUENCE [LARGE SCALE GENOMIC DNA]</scope>
    <source>
        <strain evidence="3 4">F-392</strain>
    </source>
</reference>
<evidence type="ECO:0000313" key="4">
    <source>
        <dbReference type="Proteomes" id="UP000641454"/>
    </source>
</evidence>
<keyword evidence="4" id="KW-1185">Reference proteome</keyword>
<feature type="compositionally biased region" description="Polar residues" evidence="1">
    <location>
        <begin position="89"/>
        <end position="99"/>
    </location>
</feature>